<comment type="caution">
    <text evidence="6">The sequence shown here is derived from an EMBL/GenBank/DDBJ whole genome shotgun (WGS) entry which is preliminary data.</text>
</comment>
<keyword evidence="4 6" id="KW-0067">ATP-binding</keyword>
<comment type="similarity">
    <text evidence="1">Belongs to the ABC transporter superfamily.</text>
</comment>
<dbReference type="PROSITE" id="PS50893">
    <property type="entry name" value="ABC_TRANSPORTER_2"/>
    <property type="match status" value="1"/>
</dbReference>
<dbReference type="FunFam" id="3.40.50.300:FF:000016">
    <property type="entry name" value="Oligopeptide ABC transporter ATP-binding component"/>
    <property type="match status" value="1"/>
</dbReference>
<dbReference type="NCBIfam" id="NF008453">
    <property type="entry name" value="PRK11308.1"/>
    <property type="match status" value="1"/>
</dbReference>
<sequence length="355" mass="38742">MSESTKPRSTGSSVLEVRDLTKTFRVPAGKDGKTELKALDGIDLDLAPGETLGLVGESGCGKSTLARTLMMLERPDTGTVSWDGVDPYTLKGKDMLALRRRVQMVFQDPYASLNARMTAAEIISEPWRTHKTLYKSKRDRAARVRELLHLVGLRPSDEHRSPQEFSGGQRQRLGIARALALNPSVVICDEPVSALDLSVQAQVLNLLNDLQQQLGISYVFISHDLSVVRHVADRVAVMYLGRIVETGPTETVFDTPMHPYTEALMSAAPTLDPKTRRTRIILEGEVPSPLNPPSGCRFRTRCMHATSECAESAPPVATDVPQTTSIRAALSGPPHMAECFHPRNTVSLGMPAAVG</sequence>
<dbReference type="Pfam" id="PF00005">
    <property type="entry name" value="ABC_tran"/>
    <property type="match status" value="1"/>
</dbReference>
<dbReference type="InterPro" id="IPR013563">
    <property type="entry name" value="Oligopep_ABC_C"/>
</dbReference>
<dbReference type="CDD" id="cd03257">
    <property type="entry name" value="ABC_NikE_OppD_transporters"/>
    <property type="match status" value="1"/>
</dbReference>
<dbReference type="InterPro" id="IPR003439">
    <property type="entry name" value="ABC_transporter-like_ATP-bd"/>
</dbReference>
<evidence type="ECO:0000313" key="7">
    <source>
        <dbReference type="Proteomes" id="UP000225108"/>
    </source>
</evidence>
<dbReference type="GO" id="GO:0015833">
    <property type="term" value="P:peptide transport"/>
    <property type="evidence" value="ECO:0007669"/>
    <property type="project" value="InterPro"/>
</dbReference>
<dbReference type="NCBIfam" id="TIGR01727">
    <property type="entry name" value="oligo_HPY"/>
    <property type="match status" value="1"/>
</dbReference>
<dbReference type="InterPro" id="IPR003593">
    <property type="entry name" value="AAA+_ATPase"/>
</dbReference>
<dbReference type="GO" id="GO:0016887">
    <property type="term" value="F:ATP hydrolysis activity"/>
    <property type="evidence" value="ECO:0007669"/>
    <property type="project" value="InterPro"/>
</dbReference>
<dbReference type="RefSeq" id="WP_099384097.1">
    <property type="nucleotide sequence ID" value="NZ_PEBD01000010.1"/>
</dbReference>
<keyword evidence="2" id="KW-0813">Transport</keyword>
<dbReference type="PANTHER" id="PTHR43776:SF7">
    <property type="entry name" value="D,D-DIPEPTIDE TRANSPORT ATP-BINDING PROTEIN DDPF-RELATED"/>
    <property type="match status" value="1"/>
</dbReference>
<dbReference type="PROSITE" id="PS00211">
    <property type="entry name" value="ABC_TRANSPORTER_1"/>
    <property type="match status" value="1"/>
</dbReference>
<evidence type="ECO:0000256" key="2">
    <source>
        <dbReference type="ARBA" id="ARBA00022448"/>
    </source>
</evidence>
<evidence type="ECO:0000256" key="3">
    <source>
        <dbReference type="ARBA" id="ARBA00022741"/>
    </source>
</evidence>
<dbReference type="PANTHER" id="PTHR43776">
    <property type="entry name" value="TRANSPORT ATP-BINDING PROTEIN"/>
    <property type="match status" value="1"/>
</dbReference>
<feature type="domain" description="ABC transporter" evidence="5">
    <location>
        <begin position="15"/>
        <end position="265"/>
    </location>
</feature>
<dbReference type="Proteomes" id="UP000225108">
    <property type="component" value="Unassembled WGS sequence"/>
</dbReference>
<dbReference type="GO" id="GO:0005524">
    <property type="term" value="F:ATP binding"/>
    <property type="evidence" value="ECO:0007669"/>
    <property type="project" value="UniProtKB-KW"/>
</dbReference>
<dbReference type="GO" id="GO:0055085">
    <property type="term" value="P:transmembrane transport"/>
    <property type="evidence" value="ECO:0007669"/>
    <property type="project" value="UniProtKB-ARBA"/>
</dbReference>
<dbReference type="SUPFAM" id="SSF52540">
    <property type="entry name" value="P-loop containing nucleoside triphosphate hydrolases"/>
    <property type="match status" value="1"/>
</dbReference>
<evidence type="ECO:0000259" key="5">
    <source>
        <dbReference type="PROSITE" id="PS50893"/>
    </source>
</evidence>
<dbReference type="InterPro" id="IPR050319">
    <property type="entry name" value="ABC_transp_ATP-bind"/>
</dbReference>
<evidence type="ECO:0000256" key="4">
    <source>
        <dbReference type="ARBA" id="ARBA00022840"/>
    </source>
</evidence>
<dbReference type="InterPro" id="IPR027417">
    <property type="entry name" value="P-loop_NTPase"/>
</dbReference>
<dbReference type="Pfam" id="PF08352">
    <property type="entry name" value="oligo_HPY"/>
    <property type="match status" value="1"/>
</dbReference>
<protein>
    <submittedName>
        <fullName evidence="6">Dipeptide/oligopeptide/nickel ABC transporter ATP-binding protein</fullName>
    </submittedName>
</protein>
<organism evidence="6 7">
    <name type="scientific">Williamsia marianensis</name>
    <dbReference type="NCBI Taxonomy" id="85044"/>
    <lineage>
        <taxon>Bacteria</taxon>
        <taxon>Bacillati</taxon>
        <taxon>Actinomycetota</taxon>
        <taxon>Actinomycetes</taxon>
        <taxon>Mycobacteriales</taxon>
        <taxon>Nocardiaceae</taxon>
        <taxon>Williamsia</taxon>
    </lineage>
</organism>
<gene>
    <name evidence="6" type="ORF">CSW57_18890</name>
</gene>
<dbReference type="AlphaFoldDB" id="A0A2G3PIY3"/>
<evidence type="ECO:0000313" key="6">
    <source>
        <dbReference type="EMBL" id="PHV65779.1"/>
    </source>
</evidence>
<proteinExistence type="inferred from homology"/>
<dbReference type="EMBL" id="PEBD01000010">
    <property type="protein sequence ID" value="PHV65779.1"/>
    <property type="molecule type" value="Genomic_DNA"/>
</dbReference>
<accession>A0A2G3PIY3</accession>
<dbReference type="Gene3D" id="3.40.50.300">
    <property type="entry name" value="P-loop containing nucleotide triphosphate hydrolases"/>
    <property type="match status" value="1"/>
</dbReference>
<reference evidence="6 7" key="1">
    <citation type="submission" date="2017-10" db="EMBL/GenBank/DDBJ databases">
        <title>The draft genome sequence of Williamsia sp. BULT 1.1 isolated from the semi-arid grassland soils from South Africa.</title>
        <authorList>
            <person name="Kabwe M.H."/>
            <person name="Govender N."/>
            <person name="Mutseka Lunga P."/>
            <person name="Vikram S."/>
            <person name="Makhalanyane T.P."/>
        </authorList>
    </citation>
    <scope>NUCLEOTIDE SEQUENCE [LARGE SCALE GENOMIC DNA]</scope>
    <source>
        <strain evidence="6 7">BULT 1.1</strain>
    </source>
</reference>
<evidence type="ECO:0000256" key="1">
    <source>
        <dbReference type="ARBA" id="ARBA00005417"/>
    </source>
</evidence>
<dbReference type="SMART" id="SM00382">
    <property type="entry name" value="AAA"/>
    <property type="match status" value="1"/>
</dbReference>
<keyword evidence="3" id="KW-0547">Nucleotide-binding</keyword>
<name>A0A2G3PIY3_WILMA</name>
<dbReference type="InterPro" id="IPR017871">
    <property type="entry name" value="ABC_transporter-like_CS"/>
</dbReference>